<accession>A0ABY5LAI8</accession>
<sequence length="187" mass="20443">MARIRSPAPPLAPDTLERLALRYVERFATTRAKLATYLARKIRERGWGEDLDPPAIDPLVERVAALGYIDDRAFGEARAAALTRRGFGARRVAIALQQAGVGGEDAVGIVPQAEEKAVESALSFARRKRIGPYAREAAERPGREKHMAAMIRAGHAPALARRIAAMQPLSHSGQDIDFEALLLHSLY</sequence>
<reference evidence="1" key="1">
    <citation type="submission" date="2022-07" db="EMBL/GenBank/DDBJ databases">
        <title>Sphingomonas sp. nov., a novel bacterium isolated from the north slope of the Mount Everest.</title>
        <authorList>
            <person name="Cui X."/>
            <person name="Liu Y."/>
        </authorList>
    </citation>
    <scope>NUCLEOTIDE SEQUENCE</scope>
    <source>
        <strain evidence="1">S5-59</strain>
    </source>
</reference>
<gene>
    <name evidence="1" type="ORF">NMP03_01145</name>
</gene>
<protein>
    <submittedName>
        <fullName evidence="1">RecX family transcriptional regulator</fullName>
    </submittedName>
</protein>
<name>A0ABY5LAI8_9SPHN</name>
<evidence type="ECO:0000313" key="1">
    <source>
        <dbReference type="EMBL" id="UUL82877.1"/>
    </source>
</evidence>
<proteinExistence type="predicted"/>
<evidence type="ECO:0000313" key="2">
    <source>
        <dbReference type="Proteomes" id="UP001058533"/>
    </source>
</evidence>
<dbReference type="Proteomes" id="UP001058533">
    <property type="component" value="Chromosome"/>
</dbReference>
<dbReference type="RefSeq" id="WP_256506731.1">
    <property type="nucleotide sequence ID" value="NZ_CP101740.1"/>
</dbReference>
<organism evidence="1 2">
    <name type="scientific">Sphingomonas qomolangmaensis</name>
    <dbReference type="NCBI Taxonomy" id="2918765"/>
    <lineage>
        <taxon>Bacteria</taxon>
        <taxon>Pseudomonadati</taxon>
        <taxon>Pseudomonadota</taxon>
        <taxon>Alphaproteobacteria</taxon>
        <taxon>Sphingomonadales</taxon>
        <taxon>Sphingomonadaceae</taxon>
        <taxon>Sphingomonas</taxon>
    </lineage>
</organism>
<keyword evidence="2" id="KW-1185">Reference proteome</keyword>
<dbReference type="EMBL" id="CP101740">
    <property type="protein sequence ID" value="UUL82877.1"/>
    <property type="molecule type" value="Genomic_DNA"/>
</dbReference>